<evidence type="ECO:0000313" key="1">
    <source>
        <dbReference type="EMBL" id="EJW95299.1"/>
    </source>
</evidence>
<name>J9G716_9ZZZZ</name>
<accession>J9G716</accession>
<proteinExistence type="predicted"/>
<sequence length="36" mass="4068">MLSVRACESISTKLSTITLSWFWARLGIMPSSFSPY</sequence>
<gene>
    <name evidence="1" type="ORF">EVA_16595</name>
</gene>
<organism evidence="1">
    <name type="scientific">gut metagenome</name>
    <dbReference type="NCBI Taxonomy" id="749906"/>
    <lineage>
        <taxon>unclassified sequences</taxon>
        <taxon>metagenomes</taxon>
        <taxon>organismal metagenomes</taxon>
    </lineage>
</organism>
<dbReference type="EMBL" id="AMCI01005891">
    <property type="protein sequence ID" value="EJW95299.1"/>
    <property type="molecule type" value="Genomic_DNA"/>
</dbReference>
<comment type="caution">
    <text evidence="1">The sequence shown here is derived from an EMBL/GenBank/DDBJ whole genome shotgun (WGS) entry which is preliminary data.</text>
</comment>
<protein>
    <submittedName>
        <fullName evidence="1">Uncharacterized protein</fullName>
    </submittedName>
</protein>
<dbReference type="AlphaFoldDB" id="J9G716"/>
<reference evidence="1" key="1">
    <citation type="journal article" date="2012" name="PLoS ONE">
        <title>Gene sets for utilization of primary and secondary nutrition supplies in the distal gut of endangered iberian lynx.</title>
        <authorList>
            <person name="Alcaide M."/>
            <person name="Messina E."/>
            <person name="Richter M."/>
            <person name="Bargiela R."/>
            <person name="Peplies J."/>
            <person name="Huws S.A."/>
            <person name="Newbold C.J."/>
            <person name="Golyshin P.N."/>
            <person name="Simon M.A."/>
            <person name="Lopez G."/>
            <person name="Yakimov M.M."/>
            <person name="Ferrer M."/>
        </authorList>
    </citation>
    <scope>NUCLEOTIDE SEQUENCE</scope>
</reference>